<evidence type="ECO:0000313" key="6">
    <source>
        <dbReference type="Proteomes" id="UP000242180"/>
    </source>
</evidence>
<dbReference type="AlphaFoldDB" id="A0A1X2HSU5"/>
<evidence type="ECO:0000256" key="2">
    <source>
        <dbReference type="ARBA" id="ARBA00023054"/>
    </source>
</evidence>
<dbReference type="OrthoDB" id="5399166at2759"/>
<comment type="caution">
    <text evidence="5">The sequence shown here is derived from an EMBL/GenBank/DDBJ whole genome shotgun (WGS) entry which is preliminary data.</text>
</comment>
<dbReference type="PANTHER" id="PTHR31305:SF2">
    <property type="entry name" value="SNARE-ASSOCIATED PROTEIN SNAPIN"/>
    <property type="match status" value="1"/>
</dbReference>
<protein>
    <recommendedName>
        <fullName evidence="3">Biogenesis of lysosome-related organelles complex 1 subunit 7</fullName>
    </recommendedName>
</protein>
<comment type="similarity">
    <text evidence="1">Belongs to the SNAPIN family.</text>
</comment>
<dbReference type="STRING" id="13706.A0A1X2HSU5"/>
<organism evidence="5 6">
    <name type="scientific">Syncephalastrum racemosum</name>
    <name type="common">Filamentous fungus</name>
    <dbReference type="NCBI Taxonomy" id="13706"/>
    <lineage>
        <taxon>Eukaryota</taxon>
        <taxon>Fungi</taxon>
        <taxon>Fungi incertae sedis</taxon>
        <taxon>Mucoromycota</taxon>
        <taxon>Mucoromycotina</taxon>
        <taxon>Mucoromycetes</taxon>
        <taxon>Mucorales</taxon>
        <taxon>Syncephalastraceae</taxon>
        <taxon>Syncephalastrum</taxon>
    </lineage>
</organism>
<evidence type="ECO:0000313" key="5">
    <source>
        <dbReference type="EMBL" id="ORZ02662.1"/>
    </source>
</evidence>
<feature type="coiled-coil region" evidence="4">
    <location>
        <begin position="79"/>
        <end position="109"/>
    </location>
</feature>
<proteinExistence type="inferred from homology"/>
<dbReference type="EMBL" id="MCGN01000001">
    <property type="protein sequence ID" value="ORZ02662.1"/>
    <property type="molecule type" value="Genomic_DNA"/>
</dbReference>
<gene>
    <name evidence="5" type="ORF">BCR43DRAFT_481937</name>
</gene>
<sequence length="115" mass="12637">MSNEQGQHDFSTAAEANQSADNVVQGITALLGPVVFDMDKAIIAAKQSQNDLGKEIERLIAELELFTDIAEPPRLQPAMDKLNDARRRLQTANKAMQQTQARVDRIETQLASMGS</sequence>
<dbReference type="GO" id="GO:0006886">
    <property type="term" value="P:intracellular protein transport"/>
    <property type="evidence" value="ECO:0007669"/>
    <property type="project" value="InterPro"/>
</dbReference>
<dbReference type="InterPro" id="IPR017246">
    <property type="entry name" value="Snapin"/>
</dbReference>
<keyword evidence="6" id="KW-1185">Reference proteome</keyword>
<dbReference type="InParanoid" id="A0A1X2HSU5"/>
<evidence type="ECO:0000256" key="1">
    <source>
        <dbReference type="ARBA" id="ARBA00006111"/>
    </source>
</evidence>
<dbReference type="OMA" id="SNEQGQH"/>
<dbReference type="Pfam" id="PF14712">
    <property type="entry name" value="Snapin_Pallidin"/>
    <property type="match status" value="1"/>
</dbReference>
<reference evidence="5 6" key="1">
    <citation type="submission" date="2016-07" db="EMBL/GenBank/DDBJ databases">
        <title>Pervasive Adenine N6-methylation of Active Genes in Fungi.</title>
        <authorList>
            <consortium name="DOE Joint Genome Institute"/>
            <person name="Mondo S.J."/>
            <person name="Dannebaum R.O."/>
            <person name="Kuo R.C."/>
            <person name="Labutti K."/>
            <person name="Haridas S."/>
            <person name="Kuo A."/>
            <person name="Salamov A."/>
            <person name="Ahrendt S.R."/>
            <person name="Lipzen A."/>
            <person name="Sullivan W."/>
            <person name="Andreopoulos W.B."/>
            <person name="Clum A."/>
            <person name="Lindquist E."/>
            <person name="Daum C."/>
            <person name="Ramamoorthy G.K."/>
            <person name="Gryganskyi A."/>
            <person name="Culley D."/>
            <person name="Magnuson J.K."/>
            <person name="James T.Y."/>
            <person name="O'Malley M.A."/>
            <person name="Stajich J.E."/>
            <person name="Spatafora J.W."/>
            <person name="Visel A."/>
            <person name="Grigoriev I.V."/>
        </authorList>
    </citation>
    <scope>NUCLEOTIDE SEQUENCE [LARGE SCALE GENOMIC DNA]</scope>
    <source>
        <strain evidence="5 6">NRRL 2496</strain>
    </source>
</reference>
<dbReference type="GO" id="GO:0032418">
    <property type="term" value="P:lysosome localization"/>
    <property type="evidence" value="ECO:0007669"/>
    <property type="project" value="TreeGrafter"/>
</dbReference>
<dbReference type="GO" id="GO:0031083">
    <property type="term" value="C:BLOC-1 complex"/>
    <property type="evidence" value="ECO:0007669"/>
    <property type="project" value="InterPro"/>
</dbReference>
<dbReference type="GO" id="GO:0000149">
    <property type="term" value="F:SNARE binding"/>
    <property type="evidence" value="ECO:0007669"/>
    <property type="project" value="TreeGrafter"/>
</dbReference>
<dbReference type="InterPro" id="IPR028119">
    <property type="entry name" value="Snapin/Pallidin/Snn1"/>
</dbReference>
<keyword evidence="2 4" id="KW-0175">Coiled coil</keyword>
<evidence type="ECO:0000256" key="4">
    <source>
        <dbReference type="SAM" id="Coils"/>
    </source>
</evidence>
<dbReference type="PANTHER" id="PTHR31305">
    <property type="entry name" value="SNARE-ASSOCIATED PROTEIN SNAPIN"/>
    <property type="match status" value="1"/>
</dbReference>
<dbReference type="GO" id="GO:0099078">
    <property type="term" value="C:BORC complex"/>
    <property type="evidence" value="ECO:0007669"/>
    <property type="project" value="TreeGrafter"/>
</dbReference>
<dbReference type="Proteomes" id="UP000242180">
    <property type="component" value="Unassembled WGS sequence"/>
</dbReference>
<evidence type="ECO:0000256" key="3">
    <source>
        <dbReference type="ARBA" id="ARBA00033330"/>
    </source>
</evidence>
<name>A0A1X2HSU5_SYNRA</name>
<accession>A0A1X2HSU5</accession>